<evidence type="ECO:0000256" key="1">
    <source>
        <dbReference type="SAM" id="MobiDB-lite"/>
    </source>
</evidence>
<feature type="region of interest" description="Disordered" evidence="1">
    <location>
        <begin position="35"/>
        <end position="65"/>
    </location>
</feature>
<proteinExistence type="predicted"/>
<dbReference type="AlphaFoldDB" id="A0A7W3TEL6"/>
<comment type="caution">
    <text evidence="3">The sequence shown here is derived from an EMBL/GenBank/DDBJ whole genome shotgun (WGS) entry which is preliminary data.</text>
</comment>
<keyword evidence="4" id="KW-1185">Reference proteome</keyword>
<name>A0A7W3TEL6_9ACTN</name>
<keyword evidence="2" id="KW-0732">Signal</keyword>
<dbReference type="Proteomes" id="UP000538929">
    <property type="component" value="Unassembled WGS sequence"/>
</dbReference>
<feature type="chain" id="PRO_5030959384" evidence="2">
    <location>
        <begin position="27"/>
        <end position="169"/>
    </location>
</feature>
<dbReference type="PROSITE" id="PS51318">
    <property type="entry name" value="TAT"/>
    <property type="match status" value="1"/>
</dbReference>
<feature type="signal peptide" evidence="2">
    <location>
        <begin position="1"/>
        <end position="26"/>
    </location>
</feature>
<organism evidence="3 4">
    <name type="scientific">Streptomyces alkaliphilus</name>
    <dbReference type="NCBI Taxonomy" id="1472722"/>
    <lineage>
        <taxon>Bacteria</taxon>
        <taxon>Bacillati</taxon>
        <taxon>Actinomycetota</taxon>
        <taxon>Actinomycetes</taxon>
        <taxon>Kitasatosporales</taxon>
        <taxon>Streptomycetaceae</taxon>
        <taxon>Streptomyces</taxon>
    </lineage>
</organism>
<evidence type="ECO:0000256" key="2">
    <source>
        <dbReference type="SAM" id="SignalP"/>
    </source>
</evidence>
<feature type="compositionally biased region" description="Gly residues" evidence="1">
    <location>
        <begin position="35"/>
        <end position="47"/>
    </location>
</feature>
<sequence>MPGLGRARLMILGASALGTVALAALAATPHDAAGAGAGTGVTGGTTTVGGPSVGDTRLRPDADPAAGPGEIAEAIAERIGCRPEAVLVDADELRQVACTLDGERYRFTAFLAAEGTLAWLDEALPYGGSHLVGDRWVVTASRPVLEELGDRLGGRITDGEDHGAHAGHG</sequence>
<gene>
    <name evidence="3" type="ORF">FNQ90_15320</name>
</gene>
<dbReference type="RefSeq" id="WP_182606916.1">
    <property type="nucleotide sequence ID" value="NZ_VKHT01000490.1"/>
</dbReference>
<dbReference type="InterPro" id="IPR006311">
    <property type="entry name" value="TAT_signal"/>
</dbReference>
<dbReference type="EMBL" id="VKHT01000490">
    <property type="protein sequence ID" value="MBB0245433.1"/>
    <property type="molecule type" value="Genomic_DNA"/>
</dbReference>
<protein>
    <submittedName>
        <fullName evidence="3">Uncharacterized protein</fullName>
    </submittedName>
</protein>
<accession>A0A7W3TEL6</accession>
<evidence type="ECO:0000313" key="3">
    <source>
        <dbReference type="EMBL" id="MBB0245433.1"/>
    </source>
</evidence>
<evidence type="ECO:0000313" key="4">
    <source>
        <dbReference type="Proteomes" id="UP000538929"/>
    </source>
</evidence>
<reference evidence="4" key="1">
    <citation type="submission" date="2019-10" db="EMBL/GenBank/DDBJ databases">
        <title>Streptomyces sp. nov., a novel actinobacterium isolated from alkaline environment.</title>
        <authorList>
            <person name="Golinska P."/>
        </authorList>
    </citation>
    <scope>NUCLEOTIDE SEQUENCE [LARGE SCALE GENOMIC DNA]</scope>
    <source>
        <strain evidence="4">DSM 42118</strain>
    </source>
</reference>